<keyword evidence="13" id="KW-1185">Reference proteome</keyword>
<evidence type="ECO:0000256" key="1">
    <source>
        <dbReference type="ARBA" id="ARBA00005005"/>
    </source>
</evidence>
<gene>
    <name evidence="12" type="ORF">SAMN05421687_103260</name>
</gene>
<evidence type="ECO:0000256" key="4">
    <source>
        <dbReference type="ARBA" id="ARBA00022963"/>
    </source>
</evidence>
<evidence type="ECO:0000313" key="12">
    <source>
        <dbReference type="EMBL" id="SIS43613.1"/>
    </source>
</evidence>
<dbReference type="SUPFAM" id="SSF48179">
    <property type="entry name" value="6-phosphogluconate dehydrogenase C-terminal domain-like"/>
    <property type="match status" value="2"/>
</dbReference>
<sequence length="799" mass="88373">MTRKIRRAAVLGSGVMGAGIAAHLANVGIPVLMMDILPKDLTDKEKKQGLTMEDKQVRNRVAESGKEGLKKQKPSPLTSKENLHLIETGNMTDDMEKLSEVDWVVEVVVENLDIKKSVFVEVDKHRKQGSIISSNTSGISIEAMSEDCSDDMKKHFLGTHFFNPPRYLKLLEVIPTSNTDRDVLEFMKKFGEDTLGKGVVEAKDTPNFIANRIGTYGLLVTVREMLDQNLSVGEVDSITGPMIGRPKSATFRTLDVVGLDTFIHVANNVHDQVQGQEKEVFEVPDFMKDMNEKGWIGQKAGQGFFQKKKSEKGSEILELNPETMEYQERGKMKTKATEVAGQQKGPKQKLASLVKAKGDSAGDFVWSIVKPVLLYSAELTGEISDDIVSIDEAMRWGFGWDLGPFEMWDAIGLRTSAERMKEEGESLPEWIETMLDKGYETFYKKENGNVYYYHNQDYHQQNFNDKQINLKRLKETKEVLAKNAGASIIDLGDGVAGLEFHSQSNAIGMDVIQMINKAVDMVDEDFKGLVIGNQGSNFCVGANLGMMLMEAQDQNFFEIELVVKQFQQAMMRMKYSDKPVVAAPFGMTLGGGAEVCLPSAAIQASSETYMGLVEPGVGLIPGGGGNKELYLKHLNNLPEGIDFDLQKISNSVFEKIATAKTSTSGEEARQNGFLDRMDAISVNQDHLLHDAKQKVLGLAGSGYQAPKRKPVPVTGESGFATMLLGAKQMHLSGYASDHDLKIAEKLAFVIAGGRVKEGSKVDEQYLLDLEREAFLSLIGEAKTQQRMQHMLLKGKPLRN</sequence>
<keyword evidence="5" id="KW-0560">Oxidoreductase</keyword>
<evidence type="ECO:0000313" key="13">
    <source>
        <dbReference type="Proteomes" id="UP000187608"/>
    </source>
</evidence>
<dbReference type="Gene3D" id="1.10.1040.50">
    <property type="match status" value="1"/>
</dbReference>
<keyword evidence="4" id="KW-0442">Lipid degradation</keyword>
<dbReference type="InterPro" id="IPR008927">
    <property type="entry name" value="6-PGluconate_DH-like_C_sf"/>
</dbReference>
<dbReference type="GO" id="GO:0006635">
    <property type="term" value="P:fatty acid beta-oxidation"/>
    <property type="evidence" value="ECO:0007669"/>
    <property type="project" value="UniProtKB-UniPathway"/>
</dbReference>
<comment type="catalytic activity">
    <reaction evidence="8">
        <text>a (3S)-3-hydroxyacyl-CoA + NAD(+) = a 3-oxoacyl-CoA + NADH + H(+)</text>
        <dbReference type="Rhea" id="RHEA:22432"/>
        <dbReference type="ChEBI" id="CHEBI:15378"/>
        <dbReference type="ChEBI" id="CHEBI:57318"/>
        <dbReference type="ChEBI" id="CHEBI:57540"/>
        <dbReference type="ChEBI" id="CHEBI:57945"/>
        <dbReference type="ChEBI" id="CHEBI:90726"/>
        <dbReference type="EC" id="1.1.1.35"/>
    </reaction>
</comment>
<keyword evidence="7" id="KW-0443">Lipid metabolism</keyword>
<dbReference type="OrthoDB" id="9771883at2"/>
<dbReference type="PANTHER" id="PTHR48075:SF7">
    <property type="entry name" value="3-HYDROXYACYL-COA DEHYDROGENASE-RELATED"/>
    <property type="match status" value="1"/>
</dbReference>
<feature type="domain" description="3-hydroxyacyl-CoA dehydrogenase C-terminal" evidence="10">
    <location>
        <begin position="386"/>
        <end position="435"/>
    </location>
</feature>
<evidence type="ECO:0000256" key="6">
    <source>
        <dbReference type="ARBA" id="ARBA00023027"/>
    </source>
</evidence>
<evidence type="ECO:0000256" key="7">
    <source>
        <dbReference type="ARBA" id="ARBA00023098"/>
    </source>
</evidence>
<dbReference type="SUPFAM" id="SSF52096">
    <property type="entry name" value="ClpP/crotonase"/>
    <property type="match status" value="1"/>
</dbReference>
<dbReference type="InterPro" id="IPR036291">
    <property type="entry name" value="NAD(P)-bd_dom_sf"/>
</dbReference>
<dbReference type="InterPro" id="IPR001753">
    <property type="entry name" value="Enoyl-CoA_hydra/iso"/>
</dbReference>
<name>A0A1N7J2P0_9BACI</name>
<dbReference type="Gene3D" id="3.90.226.10">
    <property type="entry name" value="2-enoyl-CoA Hydratase, Chain A, domain 1"/>
    <property type="match status" value="1"/>
</dbReference>
<dbReference type="Proteomes" id="UP000187608">
    <property type="component" value="Unassembled WGS sequence"/>
</dbReference>
<feature type="region of interest" description="Disordered" evidence="9">
    <location>
        <begin position="47"/>
        <end position="79"/>
    </location>
</feature>
<feature type="domain" description="3-hydroxyacyl-CoA dehydrogenase NAD binding" evidence="11">
    <location>
        <begin position="8"/>
        <end position="205"/>
    </location>
</feature>
<dbReference type="Pfam" id="PF02737">
    <property type="entry name" value="3HCDH_N"/>
    <property type="match status" value="1"/>
</dbReference>
<dbReference type="PANTHER" id="PTHR48075">
    <property type="entry name" value="3-HYDROXYACYL-COA DEHYDROGENASE FAMILY PROTEIN"/>
    <property type="match status" value="1"/>
</dbReference>
<evidence type="ECO:0000256" key="9">
    <source>
        <dbReference type="SAM" id="MobiDB-lite"/>
    </source>
</evidence>
<dbReference type="Pfam" id="PF00378">
    <property type="entry name" value="ECH_1"/>
    <property type="match status" value="1"/>
</dbReference>
<feature type="compositionally biased region" description="Basic and acidic residues" evidence="9">
    <location>
        <begin position="47"/>
        <end position="70"/>
    </location>
</feature>
<dbReference type="InterPro" id="IPR029045">
    <property type="entry name" value="ClpP/crotonase-like_dom_sf"/>
</dbReference>
<reference evidence="13" key="1">
    <citation type="submission" date="2017-01" db="EMBL/GenBank/DDBJ databases">
        <authorList>
            <person name="Varghese N."/>
            <person name="Submissions S."/>
        </authorList>
    </citation>
    <scope>NUCLEOTIDE SEQUENCE [LARGE SCALE GENOMIC DNA]</scope>
    <source>
        <strain evidence="13">DSM 23127</strain>
    </source>
</reference>
<dbReference type="CDD" id="cd06558">
    <property type="entry name" value="crotonase-like"/>
    <property type="match status" value="1"/>
</dbReference>
<evidence type="ECO:0000259" key="10">
    <source>
        <dbReference type="Pfam" id="PF00725"/>
    </source>
</evidence>
<organism evidence="12 13">
    <name type="scientific">Salimicrobium flavidum</name>
    <dbReference type="NCBI Taxonomy" id="570947"/>
    <lineage>
        <taxon>Bacteria</taxon>
        <taxon>Bacillati</taxon>
        <taxon>Bacillota</taxon>
        <taxon>Bacilli</taxon>
        <taxon>Bacillales</taxon>
        <taxon>Bacillaceae</taxon>
        <taxon>Salimicrobium</taxon>
    </lineage>
</organism>
<evidence type="ECO:0000256" key="5">
    <source>
        <dbReference type="ARBA" id="ARBA00023002"/>
    </source>
</evidence>
<comment type="pathway">
    <text evidence="1">Lipid metabolism; fatty acid beta-oxidation.</text>
</comment>
<evidence type="ECO:0000256" key="3">
    <source>
        <dbReference type="ARBA" id="ARBA00022832"/>
    </source>
</evidence>
<dbReference type="GO" id="GO:0070403">
    <property type="term" value="F:NAD+ binding"/>
    <property type="evidence" value="ECO:0007669"/>
    <property type="project" value="InterPro"/>
</dbReference>
<dbReference type="EMBL" id="FTOC01000003">
    <property type="protein sequence ID" value="SIS43613.1"/>
    <property type="molecule type" value="Genomic_DNA"/>
</dbReference>
<evidence type="ECO:0000259" key="11">
    <source>
        <dbReference type="Pfam" id="PF02737"/>
    </source>
</evidence>
<proteinExistence type="inferred from homology"/>
<dbReference type="SUPFAM" id="SSF51735">
    <property type="entry name" value="NAD(P)-binding Rossmann-fold domains"/>
    <property type="match status" value="1"/>
</dbReference>
<dbReference type="RefSeq" id="WP_076557877.1">
    <property type="nucleotide sequence ID" value="NZ_FTOC01000003.1"/>
</dbReference>
<feature type="domain" description="3-hydroxyacyl-CoA dehydrogenase C-terminal" evidence="10">
    <location>
        <begin position="208"/>
        <end position="306"/>
    </location>
</feature>
<dbReference type="UniPathway" id="UPA00659"/>
<dbReference type="Pfam" id="PF00725">
    <property type="entry name" value="3HCDH"/>
    <property type="match status" value="2"/>
</dbReference>
<keyword evidence="6" id="KW-0520">NAD</keyword>
<dbReference type="STRING" id="570947.SAMN05421687_103260"/>
<evidence type="ECO:0000256" key="8">
    <source>
        <dbReference type="ARBA" id="ARBA00049556"/>
    </source>
</evidence>
<dbReference type="GO" id="GO:0003857">
    <property type="term" value="F:(3S)-3-hydroxyacyl-CoA dehydrogenase (NAD+) activity"/>
    <property type="evidence" value="ECO:0007669"/>
    <property type="project" value="UniProtKB-EC"/>
</dbReference>
<dbReference type="InterPro" id="IPR006108">
    <property type="entry name" value="3HC_DH_C"/>
</dbReference>
<evidence type="ECO:0000256" key="2">
    <source>
        <dbReference type="ARBA" id="ARBA00009463"/>
    </source>
</evidence>
<keyword evidence="3" id="KW-0276">Fatty acid metabolism</keyword>
<accession>A0A1N7J2P0</accession>
<dbReference type="AlphaFoldDB" id="A0A1N7J2P0"/>
<protein>
    <submittedName>
        <fullName evidence="12">3-hydroxyacyl-CoA dehydrogenase</fullName>
    </submittedName>
</protein>
<dbReference type="Gene3D" id="3.40.50.720">
    <property type="entry name" value="NAD(P)-binding Rossmann-like Domain"/>
    <property type="match status" value="1"/>
</dbReference>
<comment type="similarity">
    <text evidence="2">Belongs to the 3-hydroxyacyl-CoA dehydrogenase family.</text>
</comment>
<dbReference type="InterPro" id="IPR006176">
    <property type="entry name" value="3-OHacyl-CoA_DH_NAD-bd"/>
</dbReference>